<comment type="caution">
    <text evidence="1">The sequence shown here is derived from an EMBL/GenBank/DDBJ whole genome shotgun (WGS) entry which is preliminary data.</text>
</comment>
<sequence>MTDDTGANIELRAKYRIKKLFKPVLTVEDGSGKSSDIMTLCPYWLTAEKMAKKLTAEVPFNHWKNGSFIFGWPGSVCKLSSILDYVKSFLRIDSDGSVMDFKPRLLHIEKIVDMTDEDLTALNIHDYTGGFKGGSFSEDIGEESVYNLSWPRKHSFIQRVCLIRTPSRWVAIDPQGYNYTRYVYFPLSWCDMFADVVLRAKEEIEGAARLKERDEARQQQRQKRAYTLRTKKAVKMMETLGVQPLRKGQRITENRLTENLRAYLSACFPEATFDIRNTYTAFDRDIVWSGSPDRLDVSEAVAVMQGDAWECRSAEDGQTYTNMIDNDFTRKYGKLGICRFFDEV</sequence>
<organism evidence="1 2">
    <name type="scientific">Prevotella melaninogenica</name>
    <dbReference type="NCBI Taxonomy" id="28132"/>
    <lineage>
        <taxon>Bacteria</taxon>
        <taxon>Pseudomonadati</taxon>
        <taxon>Bacteroidota</taxon>
        <taxon>Bacteroidia</taxon>
        <taxon>Bacteroidales</taxon>
        <taxon>Prevotellaceae</taxon>
        <taxon>Prevotella</taxon>
    </lineage>
</organism>
<gene>
    <name evidence="1" type="ORF">KZO77_06895</name>
</gene>
<dbReference type="EMBL" id="JAHXCP010000009">
    <property type="protein sequence ID" value="MBW4754769.1"/>
    <property type="molecule type" value="Genomic_DNA"/>
</dbReference>
<reference evidence="1 2" key="1">
    <citation type="submission" date="2021-07" db="EMBL/GenBank/DDBJ databases">
        <title>Genomic diversity and antimicrobial resistance of Prevotella spp. isolated from chronic lung disease airways.</title>
        <authorList>
            <person name="Webb K.A."/>
            <person name="Olagoke O.S."/>
            <person name="Baird T."/>
            <person name="Neill J."/>
            <person name="Pham A."/>
            <person name="Wells T.J."/>
            <person name="Ramsay K.A."/>
            <person name="Bell S.C."/>
            <person name="Sarovich D.S."/>
            <person name="Price E.P."/>
        </authorList>
    </citation>
    <scope>NUCLEOTIDE SEQUENCE [LARGE SCALE GENOMIC DNA]</scope>
    <source>
        <strain evidence="1 2">SCHI0027.S.6</strain>
    </source>
</reference>
<accession>A0ABS6Y5J9</accession>
<evidence type="ECO:0000313" key="2">
    <source>
        <dbReference type="Proteomes" id="UP000812077"/>
    </source>
</evidence>
<name>A0ABS6Y5J9_9BACT</name>
<dbReference type="Proteomes" id="UP000812077">
    <property type="component" value="Unassembled WGS sequence"/>
</dbReference>
<protein>
    <submittedName>
        <fullName evidence="1">Uncharacterized protein</fullName>
    </submittedName>
</protein>
<keyword evidence="2" id="KW-1185">Reference proteome</keyword>
<proteinExistence type="predicted"/>
<evidence type="ECO:0000313" key="1">
    <source>
        <dbReference type="EMBL" id="MBW4754769.1"/>
    </source>
</evidence>